<dbReference type="GO" id="GO:0097506">
    <property type="term" value="F:deaminated base DNA N-glycosylase activity"/>
    <property type="evidence" value="ECO:0007669"/>
    <property type="project" value="UniProtKB-ARBA"/>
</dbReference>
<feature type="domain" description="Uracil-DNA glycosylase-like" evidence="8">
    <location>
        <begin position="2"/>
        <end position="182"/>
    </location>
</feature>
<dbReference type="EMBL" id="LAZR01016143">
    <property type="protein sequence ID" value="KKM05776.1"/>
    <property type="molecule type" value="Genomic_DNA"/>
</dbReference>
<dbReference type="InterPro" id="IPR036895">
    <property type="entry name" value="Uracil-DNA_glycosylase-like_sf"/>
</dbReference>
<dbReference type="InterPro" id="IPR012337">
    <property type="entry name" value="RNaseH-like_sf"/>
</dbReference>
<dbReference type="Gene3D" id="3.40.470.10">
    <property type="entry name" value="Uracil-DNA glycosylase-like domain"/>
    <property type="match status" value="1"/>
</dbReference>
<sequence>QTPNRVAIVGEAPGEQEERLDRPFVGASGQALRQILAEVGIPPEGCLITNVFNERPPANQVGHFFLNKKNFDAAIKDWPKTNAPDSPCIPRLGPSQYINPDHVWHLHRLSDELKEFAPNVIIAVGGTALWALTQTTGITKHRGAVALARLPGITGTKVIPTFHTAAMLRDWSLRPIIIADCMKARKESLSPKFTTVERYIHLDPTVTDLYAFYSDYIADCSILSCDIETHPPLGLITCIGLAPSANRSLVIPLVDRGNPGYSYWEDPDEEVNALRFLQFVFASSQPYKILGQNFTYDIQYLIKHMIEPTNYCLDTMLHHHALFPEMPKSLGFMGSVYTNEISWKTMRTSHTEKREE</sequence>
<keyword evidence="7" id="KW-0234">DNA repair</keyword>
<dbReference type="InterPro" id="IPR036397">
    <property type="entry name" value="RNaseH_sf"/>
</dbReference>
<name>A0A0F9JJ53_9ZZZZ</name>
<dbReference type="GO" id="GO:0051539">
    <property type="term" value="F:4 iron, 4 sulfur cluster binding"/>
    <property type="evidence" value="ECO:0007669"/>
    <property type="project" value="UniProtKB-KW"/>
</dbReference>
<dbReference type="SMART" id="SM00986">
    <property type="entry name" value="UDG"/>
    <property type="match status" value="1"/>
</dbReference>
<accession>A0A0F9JJ53</accession>
<evidence type="ECO:0000313" key="9">
    <source>
        <dbReference type="EMBL" id="KKM05776.1"/>
    </source>
</evidence>
<keyword evidence="2" id="KW-0479">Metal-binding</keyword>
<evidence type="ECO:0000256" key="5">
    <source>
        <dbReference type="ARBA" id="ARBA00023004"/>
    </source>
</evidence>
<evidence type="ECO:0000256" key="2">
    <source>
        <dbReference type="ARBA" id="ARBA00022723"/>
    </source>
</evidence>
<dbReference type="PANTHER" id="PTHR33693:SF1">
    <property type="entry name" value="TYPE-4 URACIL-DNA GLYCOSYLASE"/>
    <property type="match status" value="1"/>
</dbReference>
<keyword evidence="1" id="KW-0004">4Fe-4S</keyword>
<organism evidence="9">
    <name type="scientific">marine sediment metagenome</name>
    <dbReference type="NCBI Taxonomy" id="412755"/>
    <lineage>
        <taxon>unclassified sequences</taxon>
        <taxon>metagenomes</taxon>
        <taxon>ecological metagenomes</taxon>
    </lineage>
</organism>
<dbReference type="GO" id="GO:0006281">
    <property type="term" value="P:DNA repair"/>
    <property type="evidence" value="ECO:0007669"/>
    <property type="project" value="UniProtKB-KW"/>
</dbReference>
<gene>
    <name evidence="9" type="ORF">LCGC14_1750710</name>
</gene>
<dbReference type="AlphaFoldDB" id="A0A0F9JJ53"/>
<proteinExistence type="predicted"/>
<keyword evidence="5" id="KW-0408">Iron</keyword>
<evidence type="ECO:0000256" key="1">
    <source>
        <dbReference type="ARBA" id="ARBA00022485"/>
    </source>
</evidence>
<evidence type="ECO:0000256" key="7">
    <source>
        <dbReference type="ARBA" id="ARBA00023204"/>
    </source>
</evidence>
<dbReference type="PANTHER" id="PTHR33693">
    <property type="entry name" value="TYPE-5 URACIL-DNA GLYCOSYLASE"/>
    <property type="match status" value="1"/>
</dbReference>
<reference evidence="9" key="1">
    <citation type="journal article" date="2015" name="Nature">
        <title>Complex archaea that bridge the gap between prokaryotes and eukaryotes.</title>
        <authorList>
            <person name="Spang A."/>
            <person name="Saw J.H."/>
            <person name="Jorgensen S.L."/>
            <person name="Zaremba-Niedzwiedzka K."/>
            <person name="Martijn J."/>
            <person name="Lind A.E."/>
            <person name="van Eijk R."/>
            <person name="Schleper C."/>
            <person name="Guy L."/>
            <person name="Ettema T.J."/>
        </authorList>
    </citation>
    <scope>NUCLEOTIDE SEQUENCE</scope>
</reference>
<evidence type="ECO:0000256" key="6">
    <source>
        <dbReference type="ARBA" id="ARBA00023014"/>
    </source>
</evidence>
<protein>
    <recommendedName>
        <fullName evidence="8">Uracil-DNA glycosylase-like domain-containing protein</fullName>
    </recommendedName>
</protein>
<dbReference type="SMART" id="SM00987">
    <property type="entry name" value="UreE_C"/>
    <property type="match status" value="1"/>
</dbReference>
<evidence type="ECO:0000259" key="8">
    <source>
        <dbReference type="SMART" id="SM00986"/>
    </source>
</evidence>
<keyword evidence="3" id="KW-0227">DNA damage</keyword>
<evidence type="ECO:0000256" key="4">
    <source>
        <dbReference type="ARBA" id="ARBA00022801"/>
    </source>
</evidence>
<comment type="caution">
    <text evidence="9">The sequence shown here is derived from an EMBL/GenBank/DDBJ whole genome shotgun (WGS) entry which is preliminary data.</text>
</comment>
<feature type="non-terminal residue" evidence="9">
    <location>
        <position position="1"/>
    </location>
</feature>
<dbReference type="Gene3D" id="3.30.420.10">
    <property type="entry name" value="Ribonuclease H-like superfamily/Ribonuclease H"/>
    <property type="match status" value="1"/>
</dbReference>
<dbReference type="InterPro" id="IPR005122">
    <property type="entry name" value="Uracil-DNA_glycosylase-like"/>
</dbReference>
<keyword evidence="4" id="KW-0378">Hydrolase</keyword>
<dbReference type="GO" id="GO:0046872">
    <property type="term" value="F:metal ion binding"/>
    <property type="evidence" value="ECO:0007669"/>
    <property type="project" value="UniProtKB-KW"/>
</dbReference>
<evidence type="ECO:0000256" key="3">
    <source>
        <dbReference type="ARBA" id="ARBA00022763"/>
    </source>
</evidence>
<dbReference type="SUPFAM" id="SSF53098">
    <property type="entry name" value="Ribonuclease H-like"/>
    <property type="match status" value="1"/>
</dbReference>
<dbReference type="Pfam" id="PF03167">
    <property type="entry name" value="UDG"/>
    <property type="match status" value="1"/>
</dbReference>
<dbReference type="GO" id="GO:0003676">
    <property type="term" value="F:nucleic acid binding"/>
    <property type="evidence" value="ECO:0007669"/>
    <property type="project" value="InterPro"/>
</dbReference>
<keyword evidence="6" id="KW-0411">Iron-sulfur</keyword>
<dbReference type="InterPro" id="IPR051536">
    <property type="entry name" value="UDG_Type-4/5"/>
</dbReference>
<dbReference type="SUPFAM" id="SSF52141">
    <property type="entry name" value="Uracil-DNA glycosylase-like"/>
    <property type="match status" value="1"/>
</dbReference>